<protein>
    <submittedName>
        <fullName evidence="2">Uncharacterized protein</fullName>
    </submittedName>
</protein>
<gene>
    <name evidence="2" type="ORF">QQ91_0002560</name>
</gene>
<dbReference type="Proteomes" id="UP000031561">
    <property type="component" value="Unassembled WGS sequence"/>
</dbReference>
<dbReference type="RefSeq" id="WP_166283861.1">
    <property type="nucleotide sequence ID" value="NZ_JTHE03000016.1"/>
</dbReference>
<keyword evidence="3" id="KW-1185">Reference proteome</keyword>
<comment type="caution">
    <text evidence="2">The sequence shown here is derived from an EMBL/GenBank/DDBJ whole genome shotgun (WGS) entry which is preliminary data.</text>
</comment>
<proteinExistence type="predicted"/>
<dbReference type="EMBL" id="JTHE03000016">
    <property type="protein sequence ID" value="MCM1981714.1"/>
    <property type="molecule type" value="Genomic_DNA"/>
</dbReference>
<feature type="region of interest" description="Disordered" evidence="1">
    <location>
        <begin position="27"/>
        <end position="49"/>
    </location>
</feature>
<evidence type="ECO:0000313" key="2">
    <source>
        <dbReference type="EMBL" id="MCM1981714.1"/>
    </source>
</evidence>
<dbReference type="AlphaFoldDB" id="A0ABD4SZ93"/>
<evidence type="ECO:0000313" key="3">
    <source>
        <dbReference type="Proteomes" id="UP000031561"/>
    </source>
</evidence>
<sequence length="49" mass="5416">MKNTAFAVITAYRQKVLQENGSQWFHPENESLLGPSLTPSKAMQAPQGI</sequence>
<name>A0ABD4SZ93_9CYAN</name>
<reference evidence="2 3" key="1">
    <citation type="journal article" date="2015" name="Genome Announc.">
        <title>Draft Genome Sequence of Filamentous Marine Cyanobacterium Lyngbya confervoides Strain BDU141951.</title>
        <authorList>
            <person name="Chandrababunaidu M.M."/>
            <person name="Sen D."/>
            <person name="Tripathy S."/>
        </authorList>
    </citation>
    <scope>NUCLEOTIDE SEQUENCE [LARGE SCALE GENOMIC DNA]</scope>
    <source>
        <strain evidence="2 3">BDU141951</strain>
    </source>
</reference>
<evidence type="ECO:0000256" key="1">
    <source>
        <dbReference type="SAM" id="MobiDB-lite"/>
    </source>
</evidence>
<organism evidence="2 3">
    <name type="scientific">Lyngbya confervoides BDU141951</name>
    <dbReference type="NCBI Taxonomy" id="1574623"/>
    <lineage>
        <taxon>Bacteria</taxon>
        <taxon>Bacillati</taxon>
        <taxon>Cyanobacteriota</taxon>
        <taxon>Cyanophyceae</taxon>
        <taxon>Oscillatoriophycideae</taxon>
        <taxon>Oscillatoriales</taxon>
        <taxon>Microcoleaceae</taxon>
        <taxon>Lyngbya</taxon>
    </lineage>
</organism>
<accession>A0ABD4SZ93</accession>